<organism evidence="2">
    <name type="scientific">Hexamita inflata</name>
    <dbReference type="NCBI Taxonomy" id="28002"/>
    <lineage>
        <taxon>Eukaryota</taxon>
        <taxon>Metamonada</taxon>
        <taxon>Diplomonadida</taxon>
        <taxon>Hexamitidae</taxon>
        <taxon>Hexamitinae</taxon>
        <taxon>Hexamita</taxon>
    </lineage>
</organism>
<dbReference type="EMBL" id="CATOUU010000832">
    <property type="protein sequence ID" value="CAI9952430.1"/>
    <property type="molecule type" value="Genomic_DNA"/>
</dbReference>
<reference evidence="2" key="1">
    <citation type="submission" date="2023-06" db="EMBL/GenBank/DDBJ databases">
        <authorList>
            <person name="Kurt Z."/>
        </authorList>
    </citation>
    <scope>NUCLEOTIDE SEQUENCE</scope>
</reference>
<protein>
    <submittedName>
        <fullName evidence="4">Hypothetical_protein</fullName>
    </submittedName>
</protein>
<evidence type="ECO:0000313" key="2">
    <source>
        <dbReference type="EMBL" id="CAI9952414.1"/>
    </source>
</evidence>
<reference evidence="4 7" key="2">
    <citation type="submission" date="2024-07" db="EMBL/GenBank/DDBJ databases">
        <authorList>
            <person name="Akdeniz Z."/>
        </authorList>
    </citation>
    <scope>NUCLEOTIDE SEQUENCE [LARGE SCALE GENOMIC DNA]</scope>
</reference>
<name>A0AA86QG08_9EUKA</name>
<evidence type="ECO:0000313" key="6">
    <source>
        <dbReference type="EMBL" id="CAL6059076.1"/>
    </source>
</evidence>
<dbReference type="Proteomes" id="UP001642409">
    <property type="component" value="Unassembled WGS sequence"/>
</dbReference>
<dbReference type="EMBL" id="CATOUU010000832">
    <property type="protein sequence ID" value="CAI9952414.1"/>
    <property type="molecule type" value="Genomic_DNA"/>
</dbReference>
<dbReference type="AlphaFoldDB" id="A0AA86QG08"/>
<dbReference type="EMBL" id="CATOUU010000832">
    <property type="protein sequence ID" value="CAI9952413.1"/>
    <property type="molecule type" value="Genomic_DNA"/>
</dbReference>
<accession>A0AA86QG08</accession>
<keyword evidence="7" id="KW-1185">Reference proteome</keyword>
<evidence type="ECO:0000313" key="4">
    <source>
        <dbReference type="EMBL" id="CAL6059042.1"/>
    </source>
</evidence>
<evidence type="ECO:0000313" key="3">
    <source>
        <dbReference type="EMBL" id="CAI9952430.1"/>
    </source>
</evidence>
<evidence type="ECO:0000313" key="1">
    <source>
        <dbReference type="EMBL" id="CAI9952413.1"/>
    </source>
</evidence>
<comment type="caution">
    <text evidence="2">The sequence shown here is derived from an EMBL/GenBank/DDBJ whole genome shotgun (WGS) entry which is preliminary data.</text>
</comment>
<dbReference type="EMBL" id="CAXDID020000224">
    <property type="protein sequence ID" value="CAL6059076.1"/>
    <property type="molecule type" value="Genomic_DNA"/>
</dbReference>
<gene>
    <name evidence="1" type="ORF">HINF_LOCUS40058</name>
    <name evidence="2" type="ORF">HINF_LOCUS40059</name>
    <name evidence="3" type="ORF">HINF_LOCUS40075</name>
    <name evidence="4" type="ORF">HINF_LOCUS48556</name>
    <name evidence="5" type="ORF">HINF_LOCUS48557</name>
    <name evidence="6" type="ORF">HINF_LOCUS48573</name>
</gene>
<dbReference type="EMBL" id="CAXDID020000224">
    <property type="protein sequence ID" value="CAL6059044.1"/>
    <property type="molecule type" value="Genomic_DNA"/>
</dbReference>
<evidence type="ECO:0000313" key="5">
    <source>
        <dbReference type="EMBL" id="CAL6059044.1"/>
    </source>
</evidence>
<evidence type="ECO:0000313" key="7">
    <source>
        <dbReference type="Proteomes" id="UP001642409"/>
    </source>
</evidence>
<dbReference type="EMBL" id="CAXDID020000224">
    <property type="protein sequence ID" value="CAL6059042.1"/>
    <property type="molecule type" value="Genomic_DNA"/>
</dbReference>
<sequence>MSETNIFEWIEKTCNYRLVQVRIVCPQKFQFFQTPLLYVAQNTNTYGSSMSPNTLQTQARSSFRVQAQSCIIWYLSLFGDILKKQLYQVIASQESNLFLGIHPYAKTLYVNINRSRVPALLRSICNAQPLKYQNTNVLGICISTNHCRPIQV</sequence>
<proteinExistence type="predicted"/>